<name>A0AAW5KP36_9FIRM</name>
<feature type="binding site" evidence="1">
    <location>
        <position position="18"/>
    </location>
    <ligand>
        <name>Zn(2+)</name>
        <dbReference type="ChEBI" id="CHEBI:29105"/>
    </ligand>
</feature>
<keyword evidence="2" id="KW-1133">Transmembrane helix</keyword>
<protein>
    <submittedName>
        <fullName evidence="3">DNA-3-methyladenine glycosylase I</fullName>
    </submittedName>
</protein>
<accession>A0AAW5KP36</accession>
<feature type="binding site" evidence="1">
    <location>
        <position position="170"/>
    </location>
    <ligand>
        <name>Zn(2+)</name>
        <dbReference type="ChEBI" id="CHEBI:29105"/>
    </ligand>
</feature>
<keyword evidence="1" id="KW-0479">Metal-binding</keyword>
<dbReference type="InterPro" id="IPR005019">
    <property type="entry name" value="Adenine_glyco"/>
</dbReference>
<keyword evidence="2" id="KW-0812">Transmembrane</keyword>
<proteinExistence type="predicted"/>
<gene>
    <name evidence="3" type="ORF">NE632_06970</name>
</gene>
<dbReference type="GO" id="GO:0008725">
    <property type="term" value="F:DNA-3-methyladenine glycosylase activity"/>
    <property type="evidence" value="ECO:0007669"/>
    <property type="project" value="InterPro"/>
</dbReference>
<dbReference type="EMBL" id="JANGCN010000012">
    <property type="protein sequence ID" value="MCQ5153047.1"/>
    <property type="molecule type" value="Genomic_DNA"/>
</dbReference>
<feature type="binding site" evidence="1">
    <location>
        <position position="4"/>
    </location>
    <ligand>
        <name>Zn(2+)</name>
        <dbReference type="ChEBI" id="CHEBI:29105"/>
    </ligand>
</feature>
<dbReference type="GO" id="GO:0006284">
    <property type="term" value="P:base-excision repair"/>
    <property type="evidence" value="ECO:0007669"/>
    <property type="project" value="InterPro"/>
</dbReference>
<dbReference type="Proteomes" id="UP001206236">
    <property type="component" value="Unassembled WGS sequence"/>
</dbReference>
<evidence type="ECO:0000313" key="4">
    <source>
        <dbReference type="Proteomes" id="UP001206236"/>
    </source>
</evidence>
<evidence type="ECO:0000256" key="1">
    <source>
        <dbReference type="PIRSR" id="PIRSR605019-1"/>
    </source>
</evidence>
<feature type="binding site" evidence="1">
    <location>
        <position position="174"/>
    </location>
    <ligand>
        <name>Zn(2+)</name>
        <dbReference type="ChEBI" id="CHEBI:29105"/>
    </ligand>
</feature>
<reference evidence="3" key="1">
    <citation type="submission" date="2022-06" db="EMBL/GenBank/DDBJ databases">
        <title>Isolation of gut microbiota from human fecal samples.</title>
        <authorList>
            <person name="Pamer E.G."/>
            <person name="Barat B."/>
            <person name="Waligurski E."/>
            <person name="Medina S."/>
            <person name="Paddock L."/>
            <person name="Mostad J."/>
        </authorList>
    </citation>
    <scope>NUCLEOTIDE SEQUENCE</scope>
    <source>
        <strain evidence="3">DFI.5.57</strain>
    </source>
</reference>
<dbReference type="SUPFAM" id="SSF48150">
    <property type="entry name" value="DNA-glycosylase"/>
    <property type="match status" value="1"/>
</dbReference>
<organism evidence="3 4">
    <name type="scientific">Ruminococcus bicirculans</name>
    <name type="common">ex Wegman et al. 2014</name>
    <dbReference type="NCBI Taxonomy" id="1160721"/>
    <lineage>
        <taxon>Bacteria</taxon>
        <taxon>Bacillati</taxon>
        <taxon>Bacillota</taxon>
        <taxon>Clostridia</taxon>
        <taxon>Eubacteriales</taxon>
        <taxon>Oscillospiraceae</taxon>
        <taxon>Ruminococcus</taxon>
    </lineage>
</organism>
<comment type="caution">
    <text evidence="3">The sequence shown here is derived from an EMBL/GenBank/DDBJ whole genome shotgun (WGS) entry which is preliminary data.</text>
</comment>
<dbReference type="RefSeq" id="WP_256321983.1">
    <property type="nucleotide sequence ID" value="NZ_DAWBUL010000007.1"/>
</dbReference>
<keyword evidence="1" id="KW-0862">Zinc</keyword>
<keyword evidence="2" id="KW-0472">Membrane</keyword>
<dbReference type="GO" id="GO:0046872">
    <property type="term" value="F:metal ion binding"/>
    <property type="evidence" value="ECO:0007669"/>
    <property type="project" value="UniProtKB-KW"/>
</dbReference>
<dbReference type="Pfam" id="PF03352">
    <property type="entry name" value="Adenine_glyco"/>
    <property type="match status" value="1"/>
</dbReference>
<feature type="transmembrane region" description="Helical" evidence="2">
    <location>
        <begin position="151"/>
        <end position="170"/>
    </location>
</feature>
<dbReference type="InterPro" id="IPR052891">
    <property type="entry name" value="DNA-3mA_glycosylase"/>
</dbReference>
<dbReference type="Gene3D" id="1.10.340.30">
    <property type="entry name" value="Hypothetical protein, domain 2"/>
    <property type="match status" value="1"/>
</dbReference>
<dbReference type="PANTHER" id="PTHR30037">
    <property type="entry name" value="DNA-3-METHYLADENINE GLYCOSYLASE 1"/>
    <property type="match status" value="1"/>
</dbReference>
<dbReference type="InterPro" id="IPR011257">
    <property type="entry name" value="DNA_glycosylase"/>
</dbReference>
<evidence type="ECO:0000256" key="2">
    <source>
        <dbReference type="SAM" id="Phobius"/>
    </source>
</evidence>
<dbReference type="AlphaFoldDB" id="A0AAW5KP36"/>
<dbReference type="PANTHER" id="PTHR30037:SF4">
    <property type="entry name" value="DNA-3-METHYLADENINE GLYCOSYLASE I"/>
    <property type="match status" value="1"/>
</dbReference>
<evidence type="ECO:0000313" key="3">
    <source>
        <dbReference type="EMBL" id="MCQ5153047.1"/>
    </source>
</evidence>
<sequence length="180" mass="21348">MNRCKWCDLKNPKYVEYHDKEWGILRTDDSYLFEMLVLESFQAGLSWECILNKRENFRRAYDEFDLDKVCGYDEEKIAELCSDSSIVRNKLKIRASISNARIFRDIVKEHGSFYDYLCKFTDGEILYECDKTTNEWSDRISADLKKRGMKFVGSVIIYSFLQAVGVIYSHDRECGLYREK</sequence>